<dbReference type="FunFam" id="1.10.3730.20:FF:000001">
    <property type="entry name" value="Quaternary ammonium compound resistance transporter SugE"/>
    <property type="match status" value="1"/>
</dbReference>
<dbReference type="OrthoDB" id="3175079at2"/>
<dbReference type="SUPFAM" id="SSF103481">
    <property type="entry name" value="Multidrug resistance efflux transporter EmrE"/>
    <property type="match status" value="1"/>
</dbReference>
<evidence type="ECO:0000313" key="9">
    <source>
        <dbReference type="EMBL" id="RYB92268.1"/>
    </source>
</evidence>
<comment type="similarity">
    <text evidence="7">Belongs to the drug/metabolite transporter (DMT) superfamily. Small multidrug resistance (SMR) (TC 2.A.7.1) family.</text>
</comment>
<dbReference type="GO" id="GO:0031460">
    <property type="term" value="P:glycine betaine transport"/>
    <property type="evidence" value="ECO:0007669"/>
    <property type="project" value="TreeGrafter"/>
</dbReference>
<reference evidence="9 10" key="1">
    <citation type="submission" date="2019-01" db="EMBL/GenBank/DDBJ databases">
        <title>Novel species of Nocardioides.</title>
        <authorList>
            <person name="Liu Q."/>
            <person name="Xin Y.-H."/>
        </authorList>
    </citation>
    <scope>NUCLEOTIDE SEQUENCE [LARGE SCALE GENOMIC DNA]</scope>
    <source>
        <strain evidence="9 10">HLT3-15</strain>
    </source>
</reference>
<dbReference type="GO" id="GO:0015220">
    <property type="term" value="F:choline transmembrane transporter activity"/>
    <property type="evidence" value="ECO:0007669"/>
    <property type="project" value="TreeGrafter"/>
</dbReference>
<evidence type="ECO:0000313" key="10">
    <source>
        <dbReference type="Proteomes" id="UP000291838"/>
    </source>
</evidence>
<keyword evidence="3" id="KW-1003">Cell membrane</keyword>
<evidence type="ECO:0000256" key="1">
    <source>
        <dbReference type="ARBA" id="ARBA00004651"/>
    </source>
</evidence>
<accession>A0A4Q2RTX3</accession>
<keyword evidence="5 8" id="KW-1133">Transmembrane helix</keyword>
<feature type="transmembrane region" description="Helical" evidence="8">
    <location>
        <begin position="27"/>
        <end position="49"/>
    </location>
</feature>
<dbReference type="GO" id="GO:0015297">
    <property type="term" value="F:antiporter activity"/>
    <property type="evidence" value="ECO:0007669"/>
    <property type="project" value="TreeGrafter"/>
</dbReference>
<protein>
    <submittedName>
        <fullName evidence="9">QacE family quaternary ammonium compound efflux SMR transporter</fullName>
    </submittedName>
</protein>
<evidence type="ECO:0000256" key="5">
    <source>
        <dbReference type="ARBA" id="ARBA00022989"/>
    </source>
</evidence>
<keyword evidence="6 8" id="KW-0472">Membrane</keyword>
<evidence type="ECO:0000256" key="6">
    <source>
        <dbReference type="ARBA" id="ARBA00023136"/>
    </source>
</evidence>
<evidence type="ECO:0000256" key="7">
    <source>
        <dbReference type="RuleBase" id="RU003942"/>
    </source>
</evidence>
<dbReference type="InterPro" id="IPR000390">
    <property type="entry name" value="Small_drug/metabolite_transptr"/>
</dbReference>
<organism evidence="9 10">
    <name type="scientific">Nocardioides glacieisoli</name>
    <dbReference type="NCBI Taxonomy" id="1168730"/>
    <lineage>
        <taxon>Bacteria</taxon>
        <taxon>Bacillati</taxon>
        <taxon>Actinomycetota</taxon>
        <taxon>Actinomycetes</taxon>
        <taxon>Propionibacteriales</taxon>
        <taxon>Nocardioidaceae</taxon>
        <taxon>Nocardioides</taxon>
    </lineage>
</organism>
<comment type="subcellular location">
    <subcellularLocation>
        <location evidence="1 7">Cell membrane</location>
        <topology evidence="1 7">Multi-pass membrane protein</topology>
    </subcellularLocation>
</comment>
<feature type="transmembrane region" description="Helical" evidence="8">
    <location>
        <begin position="86"/>
        <end position="104"/>
    </location>
</feature>
<dbReference type="InterPro" id="IPR037185">
    <property type="entry name" value="EmrE-like"/>
</dbReference>
<dbReference type="Pfam" id="PF00893">
    <property type="entry name" value="Multi_Drug_Res"/>
    <property type="match status" value="1"/>
</dbReference>
<evidence type="ECO:0000256" key="3">
    <source>
        <dbReference type="ARBA" id="ARBA00022475"/>
    </source>
</evidence>
<dbReference type="AlphaFoldDB" id="A0A4Q2RTX3"/>
<gene>
    <name evidence="9" type="ORF">EUA06_04710</name>
</gene>
<dbReference type="EMBL" id="SDWS01000002">
    <property type="protein sequence ID" value="RYB92268.1"/>
    <property type="molecule type" value="Genomic_DNA"/>
</dbReference>
<keyword evidence="10" id="KW-1185">Reference proteome</keyword>
<dbReference type="GO" id="GO:0015199">
    <property type="term" value="F:amino-acid betaine transmembrane transporter activity"/>
    <property type="evidence" value="ECO:0007669"/>
    <property type="project" value="TreeGrafter"/>
</dbReference>
<keyword evidence="2" id="KW-0813">Transport</keyword>
<keyword evidence="4 7" id="KW-0812">Transmembrane</keyword>
<dbReference type="InterPro" id="IPR045324">
    <property type="entry name" value="Small_multidrug_res"/>
</dbReference>
<evidence type="ECO:0000256" key="2">
    <source>
        <dbReference type="ARBA" id="ARBA00022448"/>
    </source>
</evidence>
<dbReference type="PANTHER" id="PTHR30561">
    <property type="entry name" value="SMR FAMILY PROTON-DEPENDENT DRUG EFFLUX TRANSPORTER SUGE"/>
    <property type="match status" value="1"/>
</dbReference>
<sequence>MYPLLLLLVAIVAEVAATVMLKSADGFSRLVPSILVFVGYATSYIALGFALKLGLNLGTGYAMWAGLGALAAAVAGTVLFDEHLTHTAIFGIVLVLAGVLLINLTGPTG</sequence>
<comment type="caution">
    <text evidence="9">The sequence shown here is derived from an EMBL/GenBank/DDBJ whole genome shotgun (WGS) entry which is preliminary data.</text>
</comment>
<dbReference type="RefSeq" id="WP_129473874.1">
    <property type="nucleotide sequence ID" value="NZ_SDWS01000002.1"/>
</dbReference>
<dbReference type="PANTHER" id="PTHR30561:SF1">
    <property type="entry name" value="MULTIDRUG TRANSPORTER EMRE"/>
    <property type="match status" value="1"/>
</dbReference>
<dbReference type="GO" id="GO:0005886">
    <property type="term" value="C:plasma membrane"/>
    <property type="evidence" value="ECO:0007669"/>
    <property type="project" value="UniProtKB-SubCell"/>
</dbReference>
<dbReference type="Gene3D" id="1.10.3730.20">
    <property type="match status" value="1"/>
</dbReference>
<proteinExistence type="inferred from homology"/>
<dbReference type="Proteomes" id="UP000291838">
    <property type="component" value="Unassembled WGS sequence"/>
</dbReference>
<evidence type="ECO:0000256" key="8">
    <source>
        <dbReference type="SAM" id="Phobius"/>
    </source>
</evidence>
<feature type="transmembrane region" description="Helical" evidence="8">
    <location>
        <begin position="61"/>
        <end position="80"/>
    </location>
</feature>
<evidence type="ECO:0000256" key="4">
    <source>
        <dbReference type="ARBA" id="ARBA00022692"/>
    </source>
</evidence>
<name>A0A4Q2RTX3_9ACTN</name>